<dbReference type="AlphaFoldDB" id="A0A0A5JI91"/>
<organism evidence="2 3">
    <name type="scientific">Photobacterium sp. (strain ATCC 43367)</name>
    <dbReference type="NCBI Taxonomy" id="379097"/>
    <lineage>
        <taxon>Bacteria</taxon>
        <taxon>Pseudomonadati</taxon>
        <taxon>Pseudomonadota</taxon>
        <taxon>Gammaproteobacteria</taxon>
        <taxon>Vibrionales</taxon>
        <taxon>Vibrionaceae</taxon>
        <taxon>Vibrio</taxon>
        <taxon>Vibrio oreintalis group</taxon>
    </lineage>
</organism>
<dbReference type="Proteomes" id="UP000030451">
    <property type="component" value="Unassembled WGS sequence"/>
</dbReference>
<keyword evidence="1" id="KW-0472">Membrane</keyword>
<evidence type="ECO:0000313" key="2">
    <source>
        <dbReference type="EMBL" id="KGY07688.1"/>
    </source>
</evidence>
<protein>
    <submittedName>
        <fullName evidence="2">Uncharacterized protein</fullName>
    </submittedName>
</protein>
<dbReference type="EMBL" id="JRWP01000040">
    <property type="protein sequence ID" value="KGY07688.1"/>
    <property type="molecule type" value="Genomic_DNA"/>
</dbReference>
<keyword evidence="1" id="KW-1133">Transmembrane helix</keyword>
<evidence type="ECO:0000313" key="3">
    <source>
        <dbReference type="Proteomes" id="UP000030451"/>
    </source>
</evidence>
<sequence>MKKFLKDKLSIDLEQKSTQKGIALVGAGIALASGHPELLTASVTETGIQYGGIIGTTVPMLMGLWEMIRDEFKYYG</sequence>
<feature type="transmembrane region" description="Helical" evidence="1">
    <location>
        <begin position="21"/>
        <end position="41"/>
    </location>
</feature>
<keyword evidence="1" id="KW-0812">Transmembrane</keyword>
<gene>
    <name evidence="2" type="ORF">NM06_15800</name>
</gene>
<evidence type="ECO:0000256" key="1">
    <source>
        <dbReference type="SAM" id="Phobius"/>
    </source>
</evidence>
<reference evidence="2 3" key="1">
    <citation type="submission" date="2014-10" db="EMBL/GenBank/DDBJ databases">
        <title>Genome sequencing of Vibrio sinaloensis T08.</title>
        <authorList>
            <person name="Chan K.-G."/>
            <person name="Mohamad N.I."/>
        </authorList>
    </citation>
    <scope>NUCLEOTIDE SEQUENCE [LARGE SCALE GENOMIC DNA]</scope>
    <source>
        <strain evidence="2 3">T08</strain>
    </source>
</reference>
<accession>A0A0A5JI91</accession>
<comment type="caution">
    <text evidence="2">The sequence shown here is derived from an EMBL/GenBank/DDBJ whole genome shotgun (WGS) entry which is preliminary data.</text>
</comment>
<proteinExistence type="predicted"/>
<dbReference type="RefSeq" id="WP_038192033.1">
    <property type="nucleotide sequence ID" value="NZ_JRWP01000040.1"/>
</dbReference>
<feature type="transmembrane region" description="Helical" evidence="1">
    <location>
        <begin position="47"/>
        <end position="65"/>
    </location>
</feature>
<name>A0A0A5JI91_PHOS4</name>